<sequence length="102" mass="11747">MRELVNKLLDSYDFRVVSTPHAEKHSRDEPFRSFKYGSDSVNLYEADPPQEIWNIFRVNPVEQDTVIEVDSGGVSTYLEAETETVDEFLEDVDYGTLPSKIE</sequence>
<dbReference type="RefSeq" id="WP_347721794.1">
    <property type="nucleotide sequence ID" value="NZ_CP104395.1"/>
</dbReference>
<protein>
    <submittedName>
        <fullName evidence="1">Uncharacterized protein</fullName>
    </submittedName>
</protein>
<gene>
    <name evidence="1" type="ORF">SVXNc_0970</name>
</gene>
<evidence type="ECO:0000313" key="2">
    <source>
        <dbReference type="Proteomes" id="UP001218034"/>
    </source>
</evidence>
<dbReference type="GeneID" id="90590408"/>
<keyword evidence="2" id="KW-1185">Reference proteome</keyword>
<reference evidence="1 2" key="1">
    <citation type="submission" date="2022-09" db="EMBL/GenBank/DDBJ databases">
        <title>Xylan utilization by haloarchaea-nanohaloarchaea associations.</title>
        <authorList>
            <person name="Yakimov M."/>
        </authorList>
    </citation>
    <scope>NUCLEOTIDE SEQUENCE [LARGE SCALE GENOMIC DNA]</scope>
    <source>
        <strain evidence="1 2">SVXNc</strain>
    </source>
</reference>
<dbReference type="Proteomes" id="UP001218034">
    <property type="component" value="Chromosome"/>
</dbReference>
<name>A0ABY8CIY6_9ARCH</name>
<accession>A0ABY8CIY6</accession>
<dbReference type="EMBL" id="CP104395">
    <property type="protein sequence ID" value="WEL19965.1"/>
    <property type="molecule type" value="Genomic_DNA"/>
</dbReference>
<organism evidence="1 2">
    <name type="scientific">Candidatus Nanohalococcus occultus</name>
    <dbReference type="NCBI Taxonomy" id="2978047"/>
    <lineage>
        <taxon>Archaea</taxon>
        <taxon>Candidatus Nanohalarchaeota</taxon>
        <taxon>Candidatus Nanohalarchaeota incertae sedis</taxon>
        <taxon>Candidatus Nanohalococcus</taxon>
    </lineage>
</organism>
<evidence type="ECO:0000313" key="1">
    <source>
        <dbReference type="EMBL" id="WEL19965.1"/>
    </source>
</evidence>
<proteinExistence type="predicted"/>